<organism evidence="1">
    <name type="scientific">marine sediment metagenome</name>
    <dbReference type="NCBI Taxonomy" id="412755"/>
    <lineage>
        <taxon>unclassified sequences</taxon>
        <taxon>metagenomes</taxon>
        <taxon>ecological metagenomes</taxon>
    </lineage>
</organism>
<gene>
    <name evidence="1" type="ORF">LCGC14_2061480</name>
</gene>
<dbReference type="EMBL" id="LAZR01024546">
    <property type="protein sequence ID" value="KKL74780.1"/>
    <property type="molecule type" value="Genomic_DNA"/>
</dbReference>
<reference evidence="1" key="1">
    <citation type="journal article" date="2015" name="Nature">
        <title>Complex archaea that bridge the gap between prokaryotes and eukaryotes.</title>
        <authorList>
            <person name="Spang A."/>
            <person name="Saw J.H."/>
            <person name="Jorgensen S.L."/>
            <person name="Zaremba-Niedzwiedzka K."/>
            <person name="Martijn J."/>
            <person name="Lind A.E."/>
            <person name="van Eijk R."/>
            <person name="Schleper C."/>
            <person name="Guy L."/>
            <person name="Ettema T.J."/>
        </authorList>
    </citation>
    <scope>NUCLEOTIDE SEQUENCE</scope>
</reference>
<comment type="caution">
    <text evidence="1">The sequence shown here is derived from an EMBL/GenBank/DDBJ whole genome shotgun (WGS) entry which is preliminary data.</text>
</comment>
<sequence>MKAFVIVQVLITAFMTLGLWFDNTNSIAYVIGASVGSLANVAVNVPKSKEGNDE</sequence>
<protein>
    <submittedName>
        <fullName evidence="1">Uncharacterized protein</fullName>
    </submittedName>
</protein>
<evidence type="ECO:0000313" key="1">
    <source>
        <dbReference type="EMBL" id="KKL74780.1"/>
    </source>
</evidence>
<name>A0A0F9GZL2_9ZZZZ</name>
<proteinExistence type="predicted"/>
<accession>A0A0F9GZL2</accession>
<dbReference type="AlphaFoldDB" id="A0A0F9GZL2"/>